<proteinExistence type="predicted"/>
<dbReference type="AlphaFoldDB" id="A0A0H2YTP4"/>
<gene>
    <name evidence="1" type="ordered locus">CPF_0257</name>
</gene>
<evidence type="ECO:0000313" key="1">
    <source>
        <dbReference type="EMBL" id="ABG84457.1"/>
    </source>
</evidence>
<name>A0A0H2YTP4_CLOP1</name>
<reference evidence="1 2" key="1">
    <citation type="journal article" date="2006" name="Genome Res.">
        <title>Skewed genomic variability in strains of the toxigenic bacterial pathogen, Clostridium perfringens.</title>
        <authorList>
            <person name="Myers G.S."/>
            <person name="Rasko D.A."/>
            <person name="Cheung J.K."/>
            <person name="Ravel J."/>
            <person name="Seshadri R."/>
            <person name="Deboy R.T."/>
            <person name="Ren Q."/>
            <person name="Varga J."/>
            <person name="Awad M.M."/>
            <person name="Brinkac L.M."/>
            <person name="Daugherty S.C."/>
            <person name="Haft D.H."/>
            <person name="Dodson R.J."/>
            <person name="Madupu R."/>
            <person name="Nelson W.C."/>
            <person name="Rosovitz M.J."/>
            <person name="Sullivan S.A."/>
            <person name="Khouri H."/>
            <person name="Dimitrov G.I."/>
            <person name="Watkins K.L."/>
            <person name="Mulligan S."/>
            <person name="Benton J."/>
            <person name="Radune D."/>
            <person name="Fisher D.J."/>
            <person name="Atkins H.S."/>
            <person name="Hiscox T."/>
            <person name="Jost B.H."/>
            <person name="Billington S.J."/>
            <person name="Songer J.G."/>
            <person name="McClane B.A."/>
            <person name="Titball R.W."/>
            <person name="Rood J.I."/>
            <person name="Melville S.B."/>
            <person name="Paulsen I.T."/>
        </authorList>
    </citation>
    <scope>NUCLEOTIDE SEQUENCE [LARGE SCALE GENOMIC DNA]</scope>
    <source>
        <strain evidence="2">ATCC 13124 / DSM 756 / JCM 1290 / NCIMB 6125 / NCTC 8237 / S 107 / Type A</strain>
    </source>
</reference>
<dbReference type="STRING" id="195103.CPF_0257"/>
<keyword evidence="2" id="KW-1185">Reference proteome</keyword>
<dbReference type="RefSeq" id="WP_003464244.1">
    <property type="nucleotide sequence ID" value="NC_008261.1"/>
</dbReference>
<dbReference type="EMBL" id="CP000246">
    <property type="protein sequence ID" value="ABG84457.1"/>
    <property type="molecule type" value="Genomic_DNA"/>
</dbReference>
<organism evidence="1 2">
    <name type="scientific">Clostridium perfringens (strain ATCC 13124 / DSM 756 / JCM 1290 / NCIMB 6125 / NCTC 8237 / Type A)</name>
    <dbReference type="NCBI Taxonomy" id="195103"/>
    <lineage>
        <taxon>Bacteria</taxon>
        <taxon>Bacillati</taxon>
        <taxon>Bacillota</taxon>
        <taxon>Clostridia</taxon>
        <taxon>Eubacteriales</taxon>
        <taxon>Clostridiaceae</taxon>
        <taxon>Clostridium</taxon>
    </lineage>
</organism>
<dbReference type="HOGENOM" id="CLU_2328806_0_0_9"/>
<dbReference type="PaxDb" id="195103-CPF_0257"/>
<evidence type="ECO:0000313" key="2">
    <source>
        <dbReference type="Proteomes" id="UP000001823"/>
    </source>
</evidence>
<dbReference type="Proteomes" id="UP000001823">
    <property type="component" value="Chromosome"/>
</dbReference>
<accession>A0A0H2YTP4</accession>
<dbReference type="KEGG" id="cpf:CPF_0257"/>
<sequence length="98" mass="11741">MKNYKDNDENFKLVPMNMKCNQEYSFMPMNKFNSNSMNLNPMINKNSNHSCCCMHNYVMKPSPYNNNYYENQMFPQNHTDNMMVKTLITVKKKSDLFD</sequence>
<protein>
    <submittedName>
        <fullName evidence="1">Uncharacterized protein</fullName>
    </submittedName>
</protein>